<feature type="region of interest" description="Disordered" evidence="1">
    <location>
        <begin position="1"/>
        <end position="32"/>
    </location>
</feature>
<accession>A0AAW2VU78</accession>
<protein>
    <submittedName>
        <fullName evidence="2">Uncharacterized protein</fullName>
    </submittedName>
</protein>
<dbReference type="AlphaFoldDB" id="A0AAW2VU78"/>
<evidence type="ECO:0000256" key="1">
    <source>
        <dbReference type="SAM" id="MobiDB-lite"/>
    </source>
</evidence>
<reference evidence="2" key="2">
    <citation type="journal article" date="2024" name="Plant">
        <title>Genomic evolution and insights into agronomic trait innovations of Sesamum species.</title>
        <authorList>
            <person name="Miao H."/>
            <person name="Wang L."/>
            <person name="Qu L."/>
            <person name="Liu H."/>
            <person name="Sun Y."/>
            <person name="Le M."/>
            <person name="Wang Q."/>
            <person name="Wei S."/>
            <person name="Zheng Y."/>
            <person name="Lin W."/>
            <person name="Duan Y."/>
            <person name="Cao H."/>
            <person name="Xiong S."/>
            <person name="Wang X."/>
            <person name="Wei L."/>
            <person name="Li C."/>
            <person name="Ma Q."/>
            <person name="Ju M."/>
            <person name="Zhao R."/>
            <person name="Li G."/>
            <person name="Mu C."/>
            <person name="Tian Q."/>
            <person name="Mei H."/>
            <person name="Zhang T."/>
            <person name="Gao T."/>
            <person name="Zhang H."/>
        </authorList>
    </citation>
    <scope>NUCLEOTIDE SEQUENCE</scope>
    <source>
        <strain evidence="2">G02</strain>
    </source>
</reference>
<reference evidence="2" key="1">
    <citation type="submission" date="2020-06" db="EMBL/GenBank/DDBJ databases">
        <authorList>
            <person name="Li T."/>
            <person name="Hu X."/>
            <person name="Zhang T."/>
            <person name="Song X."/>
            <person name="Zhang H."/>
            <person name="Dai N."/>
            <person name="Sheng W."/>
            <person name="Hou X."/>
            <person name="Wei L."/>
        </authorList>
    </citation>
    <scope>NUCLEOTIDE SEQUENCE</scope>
    <source>
        <strain evidence="2">G02</strain>
        <tissue evidence="2">Leaf</tissue>
    </source>
</reference>
<name>A0AAW2VU78_SESRA</name>
<proteinExistence type="predicted"/>
<sequence length="81" mass="8691">MLEVWGSIRQSGAPAQGHDDAHDIYSSNATHSPVRGGPDALIVLSDSIVPPEQSHTHIVSWDAVENVAHGDGRHGWHEVVP</sequence>
<comment type="caution">
    <text evidence="2">The sequence shown here is derived from an EMBL/GenBank/DDBJ whole genome shotgun (WGS) entry which is preliminary data.</text>
</comment>
<dbReference type="EMBL" id="JACGWJ010000003">
    <property type="protein sequence ID" value="KAL0431396.1"/>
    <property type="molecule type" value="Genomic_DNA"/>
</dbReference>
<gene>
    <name evidence="2" type="ORF">Sradi_0765600</name>
</gene>
<organism evidence="2">
    <name type="scientific">Sesamum radiatum</name>
    <name type="common">Black benniseed</name>
    <dbReference type="NCBI Taxonomy" id="300843"/>
    <lineage>
        <taxon>Eukaryota</taxon>
        <taxon>Viridiplantae</taxon>
        <taxon>Streptophyta</taxon>
        <taxon>Embryophyta</taxon>
        <taxon>Tracheophyta</taxon>
        <taxon>Spermatophyta</taxon>
        <taxon>Magnoliopsida</taxon>
        <taxon>eudicotyledons</taxon>
        <taxon>Gunneridae</taxon>
        <taxon>Pentapetalae</taxon>
        <taxon>asterids</taxon>
        <taxon>lamiids</taxon>
        <taxon>Lamiales</taxon>
        <taxon>Pedaliaceae</taxon>
        <taxon>Sesamum</taxon>
    </lineage>
</organism>
<evidence type="ECO:0000313" key="2">
    <source>
        <dbReference type="EMBL" id="KAL0431396.1"/>
    </source>
</evidence>